<dbReference type="Gene3D" id="3.40.250.10">
    <property type="entry name" value="Rhodanese-like domain"/>
    <property type="match status" value="1"/>
</dbReference>
<gene>
    <name evidence="2" type="ORF">MNBD_ALPHA07-1832</name>
</gene>
<dbReference type="InterPro" id="IPR052367">
    <property type="entry name" value="Thiosulfate_ST/Rhodanese-like"/>
</dbReference>
<dbReference type="SMART" id="SM00450">
    <property type="entry name" value="RHOD"/>
    <property type="match status" value="1"/>
</dbReference>
<dbReference type="InterPro" id="IPR001763">
    <property type="entry name" value="Rhodanese-like_dom"/>
</dbReference>
<dbReference type="InterPro" id="IPR036873">
    <property type="entry name" value="Rhodanese-like_dom_sf"/>
</dbReference>
<protein>
    <recommendedName>
        <fullName evidence="1">Rhodanese domain-containing protein</fullName>
    </recommendedName>
</protein>
<dbReference type="EMBL" id="UOEG01000191">
    <property type="protein sequence ID" value="VAV99354.1"/>
    <property type="molecule type" value="Genomic_DNA"/>
</dbReference>
<dbReference type="Pfam" id="PF00581">
    <property type="entry name" value="Rhodanese"/>
    <property type="match status" value="1"/>
</dbReference>
<evidence type="ECO:0000259" key="1">
    <source>
        <dbReference type="PROSITE" id="PS50206"/>
    </source>
</evidence>
<reference evidence="2" key="1">
    <citation type="submission" date="2018-06" db="EMBL/GenBank/DDBJ databases">
        <authorList>
            <person name="Zhirakovskaya E."/>
        </authorList>
    </citation>
    <scope>NUCLEOTIDE SEQUENCE</scope>
</reference>
<name>A0A3B0RZJ7_9ZZZZ</name>
<dbReference type="PANTHER" id="PTHR45431:SF3">
    <property type="entry name" value="RHODANESE-LIKE DOMAIN-CONTAINING PROTEIN 15, CHLOROPLASTIC"/>
    <property type="match status" value="1"/>
</dbReference>
<feature type="domain" description="Rhodanese" evidence="1">
    <location>
        <begin position="67"/>
        <end position="194"/>
    </location>
</feature>
<dbReference type="AlphaFoldDB" id="A0A3B0RZJ7"/>
<organism evidence="2">
    <name type="scientific">hydrothermal vent metagenome</name>
    <dbReference type="NCBI Taxonomy" id="652676"/>
    <lineage>
        <taxon>unclassified sequences</taxon>
        <taxon>metagenomes</taxon>
        <taxon>ecological metagenomes</taxon>
    </lineage>
</organism>
<evidence type="ECO:0000313" key="2">
    <source>
        <dbReference type="EMBL" id="VAV99354.1"/>
    </source>
</evidence>
<dbReference type="PROSITE" id="PS50206">
    <property type="entry name" value="RHODANESE_3"/>
    <property type="match status" value="1"/>
</dbReference>
<dbReference type="SUPFAM" id="SSF52821">
    <property type="entry name" value="Rhodanese/Cell cycle control phosphatase"/>
    <property type="match status" value="1"/>
</dbReference>
<accession>A0A3B0RZJ7</accession>
<proteinExistence type="predicted"/>
<dbReference type="PANTHER" id="PTHR45431">
    <property type="entry name" value="RHODANESE-LIKE DOMAIN-CONTAINING PROTEIN 15, CHLOROPLASTIC"/>
    <property type="match status" value="1"/>
</dbReference>
<sequence length="207" mass="22471">MPDFQQTFINRRSFAKLLLPFLVQPFASMALAGQINTDVDASSVSQSRATPLGLYLTAKGAHQALAADPGILLIDVRDPIEVSFVGHPDGMDQNIPIRLATHELNPQSGTYKMVDNPNFLKEVEALLAREGLSKSDPIIVSCRSGPRSGAAARVLIKAGYTNVWNQIEGFEGSKNSDGVRAKNGWRNAGLPWSYKLTPKTAWVPLGQ</sequence>